<sequence>MNMINFEEEQLKEIVKKVIVRYGIGVDASITISKGSDKVDGYLGEIVRIFVKDGNNTLNLIVKIGLKDEKLRANFPYSEAISNEILAYEKILPSFLNLQIEAKFPTLFNPFAKFYSASSALNQEYLILEDLKVSKFEMLEMKELLDHDHTKLICETYGKLHGLSFALKTLKKENFMGLDSELHEVVNLIFTIYNIGKEFSKMWKYIQTVMREKGIECKRINNYVDNSFSMMKDMSDIREEKFTCLLHGDCWTNNLMFKHKNYDGQKKVEDIKLIDWQACRIGPPVFDISYTLYSGASKDVFSNLKMYLNIYYENLSKTLALFDLDANSVYPFEEMKRQWKKYYHYGTILAAPIWKFRSFGENQGVDPLNYTSDDDSSFLHAISDAECDKDYLSERIKELMHHLDEIDGGKLD</sequence>
<dbReference type="InterPro" id="IPR004119">
    <property type="entry name" value="EcKL"/>
</dbReference>
<accession>A0AAW1TUV1</accession>
<dbReference type="AlphaFoldDB" id="A0AAW1TUV1"/>
<reference evidence="2 3" key="1">
    <citation type="submission" date="2023-03" db="EMBL/GenBank/DDBJ databases">
        <title>Genome insight into feeding habits of ladybird beetles.</title>
        <authorList>
            <person name="Li H.-S."/>
            <person name="Huang Y.-H."/>
            <person name="Pang H."/>
        </authorList>
    </citation>
    <scope>NUCLEOTIDE SEQUENCE [LARGE SCALE GENOMIC DNA]</scope>
    <source>
        <strain evidence="2">SYSU_2023b</strain>
        <tissue evidence="2">Whole body</tissue>
    </source>
</reference>
<dbReference type="SMART" id="SM00587">
    <property type="entry name" value="CHK"/>
    <property type="match status" value="1"/>
</dbReference>
<protein>
    <recommendedName>
        <fullName evidence="1">CHK kinase-like domain-containing protein</fullName>
    </recommendedName>
</protein>
<dbReference type="EMBL" id="JARQZJ010000011">
    <property type="protein sequence ID" value="KAK9872370.1"/>
    <property type="molecule type" value="Genomic_DNA"/>
</dbReference>
<gene>
    <name evidence="2" type="ORF">WA026_017828</name>
</gene>
<dbReference type="Gene3D" id="3.90.1200.10">
    <property type="match status" value="1"/>
</dbReference>
<dbReference type="SUPFAM" id="SSF56112">
    <property type="entry name" value="Protein kinase-like (PK-like)"/>
    <property type="match status" value="1"/>
</dbReference>
<evidence type="ECO:0000313" key="3">
    <source>
        <dbReference type="Proteomes" id="UP001431783"/>
    </source>
</evidence>
<dbReference type="InterPro" id="IPR015897">
    <property type="entry name" value="CHK_kinase-like"/>
</dbReference>
<dbReference type="PANTHER" id="PTHR11012">
    <property type="entry name" value="PROTEIN KINASE-LIKE DOMAIN-CONTAINING"/>
    <property type="match status" value="1"/>
</dbReference>
<comment type="caution">
    <text evidence="2">The sequence shown here is derived from an EMBL/GenBank/DDBJ whole genome shotgun (WGS) entry which is preliminary data.</text>
</comment>
<evidence type="ECO:0000313" key="2">
    <source>
        <dbReference type="EMBL" id="KAK9872370.1"/>
    </source>
</evidence>
<evidence type="ECO:0000259" key="1">
    <source>
        <dbReference type="SMART" id="SM00587"/>
    </source>
</evidence>
<proteinExistence type="predicted"/>
<dbReference type="Proteomes" id="UP001431783">
    <property type="component" value="Unassembled WGS sequence"/>
</dbReference>
<feature type="domain" description="CHK kinase-like" evidence="1">
    <location>
        <begin position="126"/>
        <end position="321"/>
    </location>
</feature>
<organism evidence="2 3">
    <name type="scientific">Henosepilachna vigintioctopunctata</name>
    <dbReference type="NCBI Taxonomy" id="420089"/>
    <lineage>
        <taxon>Eukaryota</taxon>
        <taxon>Metazoa</taxon>
        <taxon>Ecdysozoa</taxon>
        <taxon>Arthropoda</taxon>
        <taxon>Hexapoda</taxon>
        <taxon>Insecta</taxon>
        <taxon>Pterygota</taxon>
        <taxon>Neoptera</taxon>
        <taxon>Endopterygota</taxon>
        <taxon>Coleoptera</taxon>
        <taxon>Polyphaga</taxon>
        <taxon>Cucujiformia</taxon>
        <taxon>Coccinelloidea</taxon>
        <taxon>Coccinellidae</taxon>
        <taxon>Epilachninae</taxon>
        <taxon>Epilachnini</taxon>
        <taxon>Henosepilachna</taxon>
    </lineage>
</organism>
<dbReference type="InterPro" id="IPR011009">
    <property type="entry name" value="Kinase-like_dom_sf"/>
</dbReference>
<dbReference type="Pfam" id="PF02958">
    <property type="entry name" value="EcKL"/>
    <property type="match status" value="1"/>
</dbReference>
<keyword evidence="3" id="KW-1185">Reference proteome</keyword>
<name>A0AAW1TUV1_9CUCU</name>
<dbReference type="PANTHER" id="PTHR11012:SF30">
    <property type="entry name" value="PROTEIN KINASE-LIKE DOMAIN-CONTAINING"/>
    <property type="match status" value="1"/>
</dbReference>